<accession>A0A371E0M3</accession>
<dbReference type="EMBL" id="QJKJ01017594">
    <property type="protein sequence ID" value="RDX58344.1"/>
    <property type="molecule type" value="Genomic_DNA"/>
</dbReference>
<evidence type="ECO:0000313" key="2">
    <source>
        <dbReference type="Proteomes" id="UP000257109"/>
    </source>
</evidence>
<gene>
    <name evidence="1" type="ORF">CR513_62348</name>
</gene>
<name>A0A371E0M3_MUCPR</name>
<sequence length="60" mass="6822">MQLDQHAATVNVTTKGRTLVNYTLSDMVNGCNNLELKWMKEILSIFGVVHTNPMSLHYDK</sequence>
<comment type="caution">
    <text evidence="1">The sequence shown here is derived from an EMBL/GenBank/DDBJ whole genome shotgun (WGS) entry which is preliminary data.</text>
</comment>
<keyword evidence="2" id="KW-1185">Reference proteome</keyword>
<proteinExistence type="predicted"/>
<protein>
    <submittedName>
        <fullName evidence="1">Uncharacterized protein</fullName>
    </submittedName>
</protein>
<dbReference type="AlphaFoldDB" id="A0A371E0M3"/>
<evidence type="ECO:0000313" key="1">
    <source>
        <dbReference type="EMBL" id="RDX58344.1"/>
    </source>
</evidence>
<dbReference type="Proteomes" id="UP000257109">
    <property type="component" value="Unassembled WGS sequence"/>
</dbReference>
<feature type="non-terminal residue" evidence="1">
    <location>
        <position position="1"/>
    </location>
</feature>
<reference evidence="1" key="1">
    <citation type="submission" date="2018-05" db="EMBL/GenBank/DDBJ databases">
        <title>Draft genome of Mucuna pruriens seed.</title>
        <authorList>
            <person name="Nnadi N.E."/>
            <person name="Vos R."/>
            <person name="Hasami M.H."/>
            <person name="Devisetty U.K."/>
            <person name="Aguiy J.C."/>
        </authorList>
    </citation>
    <scope>NUCLEOTIDE SEQUENCE [LARGE SCALE GENOMIC DNA]</scope>
    <source>
        <strain evidence="1">JCA_2017</strain>
    </source>
</reference>
<organism evidence="1 2">
    <name type="scientific">Mucuna pruriens</name>
    <name type="common">Velvet bean</name>
    <name type="synonym">Dolichos pruriens</name>
    <dbReference type="NCBI Taxonomy" id="157652"/>
    <lineage>
        <taxon>Eukaryota</taxon>
        <taxon>Viridiplantae</taxon>
        <taxon>Streptophyta</taxon>
        <taxon>Embryophyta</taxon>
        <taxon>Tracheophyta</taxon>
        <taxon>Spermatophyta</taxon>
        <taxon>Magnoliopsida</taxon>
        <taxon>eudicotyledons</taxon>
        <taxon>Gunneridae</taxon>
        <taxon>Pentapetalae</taxon>
        <taxon>rosids</taxon>
        <taxon>fabids</taxon>
        <taxon>Fabales</taxon>
        <taxon>Fabaceae</taxon>
        <taxon>Papilionoideae</taxon>
        <taxon>50 kb inversion clade</taxon>
        <taxon>NPAAA clade</taxon>
        <taxon>indigoferoid/millettioid clade</taxon>
        <taxon>Phaseoleae</taxon>
        <taxon>Mucuna</taxon>
    </lineage>
</organism>